<dbReference type="Proteomes" id="UP001156441">
    <property type="component" value="Unassembled WGS sequence"/>
</dbReference>
<comment type="caution">
    <text evidence="1">The sequence shown here is derived from an EMBL/GenBank/DDBJ whole genome shotgun (WGS) entry which is preliminary data.</text>
</comment>
<gene>
    <name evidence="1" type="ORF">JT362_33730</name>
</gene>
<protein>
    <submittedName>
        <fullName evidence="1">Uncharacterized protein</fullName>
    </submittedName>
</protein>
<sequence length="113" mass="12229">MAASATSRPGATSTDDQLRALVARGFRFVDPRDEHGDVVAVVGVRAHHDVVDVVQLNDEDDVVASRMPADQDVMAPRRVFWQETGPAHEVLAKLLDLPDDRLGGIVLAHGRIA</sequence>
<evidence type="ECO:0000313" key="2">
    <source>
        <dbReference type="Proteomes" id="UP001156441"/>
    </source>
</evidence>
<dbReference type="RefSeq" id="WP_260196016.1">
    <property type="nucleotide sequence ID" value="NZ_JAFFZE010000032.1"/>
</dbReference>
<keyword evidence="2" id="KW-1185">Reference proteome</keyword>
<name>A0ABT2JJN5_9PSEU</name>
<evidence type="ECO:0000313" key="1">
    <source>
        <dbReference type="EMBL" id="MCT2588081.1"/>
    </source>
</evidence>
<dbReference type="EMBL" id="JAFFZE010000032">
    <property type="protein sequence ID" value="MCT2588081.1"/>
    <property type="molecule type" value="Genomic_DNA"/>
</dbReference>
<organism evidence="1 2">
    <name type="scientific">Actinophytocola gossypii</name>
    <dbReference type="NCBI Taxonomy" id="2812003"/>
    <lineage>
        <taxon>Bacteria</taxon>
        <taxon>Bacillati</taxon>
        <taxon>Actinomycetota</taxon>
        <taxon>Actinomycetes</taxon>
        <taxon>Pseudonocardiales</taxon>
        <taxon>Pseudonocardiaceae</taxon>
    </lineage>
</organism>
<proteinExistence type="predicted"/>
<reference evidence="1 2" key="1">
    <citation type="submission" date="2021-02" db="EMBL/GenBank/DDBJ databases">
        <title>Actinophytocola xerophila sp. nov., isolated from soil of cotton cropping field.</title>
        <authorList>
            <person name="Huang R."/>
            <person name="Chen X."/>
            <person name="Ge X."/>
            <person name="Liu W."/>
        </authorList>
    </citation>
    <scope>NUCLEOTIDE SEQUENCE [LARGE SCALE GENOMIC DNA]</scope>
    <source>
        <strain evidence="1 2">S1-96</strain>
    </source>
</reference>
<accession>A0ABT2JJN5</accession>